<feature type="transmembrane region" description="Helical" evidence="2">
    <location>
        <begin position="49"/>
        <end position="70"/>
    </location>
</feature>
<dbReference type="AlphaFoldDB" id="A0AAU0QLV9"/>
<sequence length="235" mass="25596">MSVIDSECVSSLQDRDSIPSHCRLRRGHENPSKSIASILWDWLHPIARLWGLITAVVLSGAGAELVVLGYEAAPALLVGAAVVLMLETMWAVALFVDLLARRGEYTLSLRCWDFMRWSCAKARAPFYACAATALLFSRLTLLASISGGMLLVLATLRAVVPFSPYASHGRHTPRAGSSLISQHDSPLPSVFYNAAHSGEDARSEEMTVLDVKTNLPSEDGERSRPVTPKQPLLEL</sequence>
<feature type="transmembrane region" description="Helical" evidence="2">
    <location>
        <begin position="124"/>
        <end position="154"/>
    </location>
</feature>
<keyword evidence="2" id="KW-1133">Transmembrane helix</keyword>
<dbReference type="PANTHER" id="PTHR28474">
    <property type="entry name" value="TRANSMEMBRANE PROTEIN 72"/>
    <property type="match status" value="1"/>
</dbReference>
<name>A0AAU0QLV9_9NEOP</name>
<feature type="transmembrane region" description="Helical" evidence="2">
    <location>
        <begin position="76"/>
        <end position="100"/>
    </location>
</feature>
<dbReference type="EMBL" id="OQ970403">
    <property type="protein sequence ID" value="WPO56510.1"/>
    <property type="molecule type" value="mRNA"/>
</dbReference>
<dbReference type="InterPro" id="IPR032055">
    <property type="entry name" value="TMEM72"/>
</dbReference>
<proteinExistence type="evidence at transcript level"/>
<keyword evidence="2" id="KW-0812">Transmembrane</keyword>
<organism evidence="3">
    <name type="scientific">Leucinodes orbonalis</name>
    <dbReference type="NCBI Taxonomy" id="711050"/>
    <lineage>
        <taxon>Eukaryota</taxon>
        <taxon>Metazoa</taxon>
        <taxon>Ecdysozoa</taxon>
        <taxon>Arthropoda</taxon>
        <taxon>Hexapoda</taxon>
        <taxon>Insecta</taxon>
        <taxon>Pterygota</taxon>
        <taxon>Neoptera</taxon>
        <taxon>Endopterygota</taxon>
        <taxon>Lepidoptera</taxon>
        <taxon>Glossata</taxon>
        <taxon>Ditrysia</taxon>
        <taxon>Pyraloidea</taxon>
        <taxon>Crambidae</taxon>
        <taxon>Spilomelinae</taxon>
        <taxon>Leucinodes</taxon>
    </lineage>
</organism>
<evidence type="ECO:0000256" key="2">
    <source>
        <dbReference type="SAM" id="Phobius"/>
    </source>
</evidence>
<keyword evidence="3" id="KW-0675">Receptor</keyword>
<evidence type="ECO:0000256" key="1">
    <source>
        <dbReference type="SAM" id="MobiDB-lite"/>
    </source>
</evidence>
<accession>A0AAU0QLV9</accession>
<feature type="region of interest" description="Disordered" evidence="1">
    <location>
        <begin position="214"/>
        <end position="235"/>
    </location>
</feature>
<dbReference type="Pfam" id="PF16054">
    <property type="entry name" value="TMEM72"/>
    <property type="match status" value="1"/>
</dbReference>
<protein>
    <submittedName>
        <fullName evidence="3">Odorant receptor</fullName>
    </submittedName>
</protein>
<reference evidence="3" key="1">
    <citation type="submission" date="2023-05" db="EMBL/GenBank/DDBJ databases">
        <authorList>
            <person name="Pathak J."/>
            <person name="Thiruvengadam V."/>
            <person name="Gracy G.R."/>
            <person name="M M."/>
        </authorList>
    </citation>
    <scope>NUCLEOTIDE SEQUENCE</scope>
    <source>
        <tissue evidence="3">Head and antenna</tissue>
    </source>
</reference>
<keyword evidence="2" id="KW-0472">Membrane</keyword>
<dbReference type="PANTHER" id="PTHR28474:SF1">
    <property type="entry name" value="TRANSMEMBRANE PROTEIN 72"/>
    <property type="match status" value="1"/>
</dbReference>
<evidence type="ECO:0000313" key="3">
    <source>
        <dbReference type="EMBL" id="WPO56510.1"/>
    </source>
</evidence>